<dbReference type="Pfam" id="PF16177">
    <property type="entry name" value="ACAS_N"/>
    <property type="match status" value="1"/>
</dbReference>
<dbReference type="Pfam" id="PF13193">
    <property type="entry name" value="AMP-binding_C"/>
    <property type="match status" value="1"/>
</dbReference>
<dbReference type="Gene3D" id="3.40.50.12780">
    <property type="entry name" value="N-terminal domain of ligase-like"/>
    <property type="match status" value="1"/>
</dbReference>
<sequence>MSDNLSELISTPLLPLRPDWQSPAHKRAAEHARALHAEDPDKYWEWVGRQQRWQRPWSTLREGELGDFTYYAGGSINVADNCVDRWAEDPRTRDKPAIIWEGEPGDSRTVTYAELADEVGRLAAGLSAVGVRRGDVVAIYLPNTVEAFVAVHACNRIGAIYTILFSGFSEEAVRSRLEQAEPKAVVVADASYRRGREVPLLDTLRAARASLPQQPVTIVLDRTGNARALTADETGYAELLAAQVEPAPMAEMDPNEPAFLIFTSGTSARPKGVVHSVAGFLVGTWANVRWQVGPEDDDVYWVAADVGWLTFPIQAVVGGLANGMTIVCYEGALDAPTPDRFYRICEKYGVTKLLAAPTVLRMLRGLGDALNDAHPLPQLELVTVQGEPLDSETFTWTNLHLGGGVPVVNAYGQTETGSTWTYPIHGVDSLKAGSVGTPVPGHTCAVVDDAGREVPAGVKGNLVITRPLPTLARSVWRDPARYTETYFTRFPGWYATSDEAVVDADGHLWVLGRSDDVINIAAHRISTMEIEEVVGSVAGVLEAAVVGIPDATRGTVPVAFVRLAAAAPADTVETIIAAAPGQLGKYVQLADVFVVDQLPRTRTGKTMRRLLRDVAAEGRTSGDTSAVEDLAVLEQIVTVVRDSKRKAEENK</sequence>
<dbReference type="InterPro" id="IPR045851">
    <property type="entry name" value="AMP-bd_C_sf"/>
</dbReference>
<dbReference type="Pfam" id="PF00501">
    <property type="entry name" value="AMP-binding"/>
    <property type="match status" value="1"/>
</dbReference>
<keyword evidence="3" id="KW-0436">Ligase</keyword>
<evidence type="ECO:0000259" key="9">
    <source>
        <dbReference type="Pfam" id="PF16177"/>
    </source>
</evidence>
<dbReference type="SUPFAM" id="SSF56801">
    <property type="entry name" value="Acetyl-CoA synthetase-like"/>
    <property type="match status" value="1"/>
</dbReference>
<evidence type="ECO:0000256" key="5">
    <source>
        <dbReference type="ARBA" id="ARBA00022840"/>
    </source>
</evidence>
<evidence type="ECO:0000256" key="2">
    <source>
        <dbReference type="ARBA" id="ARBA00013275"/>
    </source>
</evidence>
<dbReference type="RefSeq" id="WP_387406540.1">
    <property type="nucleotide sequence ID" value="NZ_JBIAQY010000021.1"/>
</dbReference>
<feature type="domain" description="Acetyl-coenzyme A synthetase N-terminal" evidence="9">
    <location>
        <begin position="37"/>
        <end position="82"/>
    </location>
</feature>
<organism evidence="10 11">
    <name type="scientific">Nocardia jiangxiensis</name>
    <dbReference type="NCBI Taxonomy" id="282685"/>
    <lineage>
        <taxon>Bacteria</taxon>
        <taxon>Bacillati</taxon>
        <taxon>Actinomycetota</taxon>
        <taxon>Actinomycetes</taxon>
        <taxon>Mycobacteriales</taxon>
        <taxon>Nocardiaceae</taxon>
        <taxon>Nocardia</taxon>
    </lineage>
</organism>
<keyword evidence="5" id="KW-0067">ATP-binding</keyword>
<protein>
    <recommendedName>
        <fullName evidence="2">acetate--CoA ligase</fullName>
        <ecNumber evidence="2">6.2.1.1</ecNumber>
    </recommendedName>
</protein>
<dbReference type="Gene3D" id="3.30.300.30">
    <property type="match status" value="1"/>
</dbReference>
<dbReference type="EMBL" id="JBIAQY010000021">
    <property type="protein sequence ID" value="MFF3573764.1"/>
    <property type="molecule type" value="Genomic_DNA"/>
</dbReference>
<feature type="domain" description="AMP-dependent synthetase/ligase" evidence="7">
    <location>
        <begin position="91"/>
        <end position="467"/>
    </location>
</feature>
<proteinExistence type="inferred from homology"/>
<evidence type="ECO:0000313" key="11">
    <source>
        <dbReference type="Proteomes" id="UP001601992"/>
    </source>
</evidence>
<dbReference type="PANTHER" id="PTHR24095:SF14">
    <property type="entry name" value="ACETYL-COENZYME A SYNTHETASE 1"/>
    <property type="match status" value="1"/>
</dbReference>
<evidence type="ECO:0000259" key="8">
    <source>
        <dbReference type="Pfam" id="PF13193"/>
    </source>
</evidence>
<evidence type="ECO:0000256" key="6">
    <source>
        <dbReference type="ARBA" id="ARBA00022990"/>
    </source>
</evidence>
<feature type="domain" description="AMP-binding enzyme C-terminal" evidence="8">
    <location>
        <begin position="529"/>
        <end position="605"/>
    </location>
</feature>
<keyword evidence="6" id="KW-0007">Acetylation</keyword>
<evidence type="ECO:0000256" key="4">
    <source>
        <dbReference type="ARBA" id="ARBA00022741"/>
    </source>
</evidence>
<name>A0ABW6SDQ6_9NOCA</name>
<dbReference type="InterPro" id="IPR042099">
    <property type="entry name" value="ANL_N_sf"/>
</dbReference>
<dbReference type="InterPro" id="IPR025110">
    <property type="entry name" value="AMP-bd_C"/>
</dbReference>
<evidence type="ECO:0000313" key="10">
    <source>
        <dbReference type="EMBL" id="MFF3573764.1"/>
    </source>
</evidence>
<comment type="caution">
    <text evidence="10">The sequence shown here is derived from an EMBL/GenBank/DDBJ whole genome shotgun (WGS) entry which is preliminary data.</text>
</comment>
<evidence type="ECO:0000256" key="3">
    <source>
        <dbReference type="ARBA" id="ARBA00022598"/>
    </source>
</evidence>
<dbReference type="PANTHER" id="PTHR24095">
    <property type="entry name" value="ACETYL-COENZYME A SYNTHETASE"/>
    <property type="match status" value="1"/>
</dbReference>
<dbReference type="InterPro" id="IPR032387">
    <property type="entry name" value="ACAS_N"/>
</dbReference>
<accession>A0ABW6SDQ6</accession>
<gene>
    <name evidence="10" type="ORF">ACFYXQ_39010</name>
</gene>
<evidence type="ECO:0000259" key="7">
    <source>
        <dbReference type="Pfam" id="PF00501"/>
    </source>
</evidence>
<comment type="similarity">
    <text evidence="1">Belongs to the ATP-dependent AMP-binding enzyme family.</text>
</comment>
<evidence type="ECO:0000256" key="1">
    <source>
        <dbReference type="ARBA" id="ARBA00006432"/>
    </source>
</evidence>
<reference evidence="10 11" key="1">
    <citation type="submission" date="2024-10" db="EMBL/GenBank/DDBJ databases">
        <title>The Natural Products Discovery Center: Release of the First 8490 Sequenced Strains for Exploring Actinobacteria Biosynthetic Diversity.</title>
        <authorList>
            <person name="Kalkreuter E."/>
            <person name="Kautsar S.A."/>
            <person name="Yang D."/>
            <person name="Bader C.D."/>
            <person name="Teijaro C.N."/>
            <person name="Fluegel L."/>
            <person name="Davis C.M."/>
            <person name="Simpson J.R."/>
            <person name="Lauterbach L."/>
            <person name="Steele A.D."/>
            <person name="Gui C."/>
            <person name="Meng S."/>
            <person name="Li G."/>
            <person name="Viehrig K."/>
            <person name="Ye F."/>
            <person name="Su P."/>
            <person name="Kiefer A.F."/>
            <person name="Nichols A."/>
            <person name="Cepeda A.J."/>
            <person name="Yan W."/>
            <person name="Fan B."/>
            <person name="Jiang Y."/>
            <person name="Adhikari A."/>
            <person name="Zheng C.-J."/>
            <person name="Schuster L."/>
            <person name="Cowan T.M."/>
            <person name="Smanski M.J."/>
            <person name="Chevrette M.G."/>
            <person name="De Carvalho L.P.S."/>
            <person name="Shen B."/>
        </authorList>
    </citation>
    <scope>NUCLEOTIDE SEQUENCE [LARGE SCALE GENOMIC DNA]</scope>
    <source>
        <strain evidence="10 11">NPDC002593</strain>
    </source>
</reference>
<dbReference type="InterPro" id="IPR000873">
    <property type="entry name" value="AMP-dep_synth/lig_dom"/>
</dbReference>
<keyword evidence="4" id="KW-0547">Nucleotide-binding</keyword>
<keyword evidence="11" id="KW-1185">Reference proteome</keyword>
<dbReference type="Proteomes" id="UP001601992">
    <property type="component" value="Unassembled WGS sequence"/>
</dbReference>
<dbReference type="EC" id="6.2.1.1" evidence="2"/>